<evidence type="ECO:0000313" key="3">
    <source>
        <dbReference type="Proteomes" id="UP000736672"/>
    </source>
</evidence>
<proteinExistence type="predicted"/>
<dbReference type="CDD" id="cd06121">
    <property type="entry name" value="cupin_YML079wp"/>
    <property type="match status" value="1"/>
</dbReference>
<dbReference type="PANTHER" id="PTHR33387:SF3">
    <property type="entry name" value="DUF985 DOMAIN-CONTAINING PROTEIN"/>
    <property type="match status" value="1"/>
</dbReference>
<dbReference type="PANTHER" id="PTHR33387">
    <property type="entry name" value="RMLC-LIKE JELLY ROLL FOLD PROTEIN"/>
    <property type="match status" value="1"/>
</dbReference>
<dbReference type="InterPro" id="IPR039935">
    <property type="entry name" value="YML079W-like"/>
</dbReference>
<dbReference type="InterPro" id="IPR011051">
    <property type="entry name" value="RmlC_Cupin_sf"/>
</dbReference>
<comment type="caution">
    <text evidence="2">The sequence shown here is derived from an EMBL/GenBank/DDBJ whole genome shotgun (WGS) entry which is preliminary data.</text>
</comment>
<dbReference type="EMBL" id="JAGTJS010000018">
    <property type="protein sequence ID" value="KAH7243878.1"/>
    <property type="molecule type" value="Genomic_DNA"/>
</dbReference>
<accession>A0A9P9GSF6</accession>
<dbReference type="AlphaFoldDB" id="A0A9P9GSF6"/>
<organism evidence="2 3">
    <name type="scientific">Fusarium solani</name>
    <name type="common">Filamentous fungus</name>
    <dbReference type="NCBI Taxonomy" id="169388"/>
    <lineage>
        <taxon>Eukaryota</taxon>
        <taxon>Fungi</taxon>
        <taxon>Dikarya</taxon>
        <taxon>Ascomycota</taxon>
        <taxon>Pezizomycotina</taxon>
        <taxon>Sordariomycetes</taxon>
        <taxon>Hypocreomycetidae</taxon>
        <taxon>Hypocreales</taxon>
        <taxon>Nectriaceae</taxon>
        <taxon>Fusarium</taxon>
        <taxon>Fusarium solani species complex</taxon>
    </lineage>
</organism>
<reference evidence="2" key="1">
    <citation type="journal article" date="2021" name="Nat. Commun.">
        <title>Genetic determinants of endophytism in the Arabidopsis root mycobiome.</title>
        <authorList>
            <person name="Mesny F."/>
            <person name="Miyauchi S."/>
            <person name="Thiergart T."/>
            <person name="Pickel B."/>
            <person name="Atanasova L."/>
            <person name="Karlsson M."/>
            <person name="Huettel B."/>
            <person name="Barry K.W."/>
            <person name="Haridas S."/>
            <person name="Chen C."/>
            <person name="Bauer D."/>
            <person name="Andreopoulos W."/>
            <person name="Pangilinan J."/>
            <person name="LaButti K."/>
            <person name="Riley R."/>
            <person name="Lipzen A."/>
            <person name="Clum A."/>
            <person name="Drula E."/>
            <person name="Henrissat B."/>
            <person name="Kohler A."/>
            <person name="Grigoriev I.V."/>
            <person name="Martin F.M."/>
            <person name="Hacquard S."/>
        </authorList>
    </citation>
    <scope>NUCLEOTIDE SEQUENCE</scope>
    <source>
        <strain evidence="2">FSSC 5 MPI-SDFR-AT-0091</strain>
    </source>
</reference>
<protein>
    <submittedName>
        <fullName evidence="2">RmlC-like cupin domain-containing protein</fullName>
    </submittedName>
</protein>
<sequence length="245" mass="27521">MSESHRNKPDLGISELCFIPTSQDESPSVTSLIETLGLEPHIEGGYFKETDVSVASETLCLTGGLRSDFGPLFRRLSTTIYYYLTPNRPQCHFHRNRSRIIHSLHLGRGRYVLISPDGHVETYIVGHNIEKGERLQWVIEGGVWQASYLLDAEDGESEGLLISETVVPGFEYADQEFLSEAGLRSLLPADQARELEWLVRKCDKAHMTNQTSRYLGTNANKLADLDAGELASNMNEMTSDFLKKK</sequence>
<dbReference type="OrthoDB" id="6614653at2759"/>
<dbReference type="Proteomes" id="UP000736672">
    <property type="component" value="Unassembled WGS sequence"/>
</dbReference>
<evidence type="ECO:0000313" key="2">
    <source>
        <dbReference type="EMBL" id="KAH7243878.1"/>
    </source>
</evidence>
<dbReference type="Pfam" id="PF06172">
    <property type="entry name" value="Cupin_5"/>
    <property type="match status" value="1"/>
</dbReference>
<feature type="domain" description="DUF985" evidence="1">
    <location>
        <begin position="31"/>
        <end position="177"/>
    </location>
</feature>
<dbReference type="SUPFAM" id="SSF51182">
    <property type="entry name" value="RmlC-like cupins"/>
    <property type="match status" value="1"/>
</dbReference>
<dbReference type="InterPro" id="IPR014710">
    <property type="entry name" value="RmlC-like_jellyroll"/>
</dbReference>
<dbReference type="InterPro" id="IPR009327">
    <property type="entry name" value="Cupin_DUF985"/>
</dbReference>
<keyword evidence="3" id="KW-1185">Reference proteome</keyword>
<evidence type="ECO:0000259" key="1">
    <source>
        <dbReference type="Pfam" id="PF06172"/>
    </source>
</evidence>
<gene>
    <name evidence="2" type="ORF">B0J15DRAFT_515514</name>
</gene>
<dbReference type="Gene3D" id="2.60.120.10">
    <property type="entry name" value="Jelly Rolls"/>
    <property type="match status" value="1"/>
</dbReference>
<name>A0A9P9GSF6_FUSSL</name>